<accession>A0A8D0GAR1</accession>
<feature type="binding site" evidence="14">
    <location>
        <position position="188"/>
    </location>
    <ligand>
        <name>Ca(2+)</name>
        <dbReference type="ChEBI" id="CHEBI:29108"/>
        <label>2</label>
    </ligand>
</feature>
<evidence type="ECO:0000313" key="19">
    <source>
        <dbReference type="Proteomes" id="UP000694392"/>
    </source>
</evidence>
<proteinExistence type="inferred from homology"/>
<evidence type="ECO:0000256" key="6">
    <source>
        <dbReference type="ARBA" id="ARBA00022723"/>
    </source>
</evidence>
<evidence type="ECO:0000313" key="18">
    <source>
        <dbReference type="Ensembl" id="ENSSPUP00000005362.1"/>
    </source>
</evidence>
<dbReference type="PROSITE" id="PS00546">
    <property type="entry name" value="CYSTEINE_SWITCH"/>
    <property type="match status" value="1"/>
</dbReference>
<dbReference type="InterPro" id="IPR024079">
    <property type="entry name" value="MetalloPept_cat_dom_sf"/>
</dbReference>
<feature type="short sequence motif" description="Cysteine switch" evidence="15">
    <location>
        <begin position="84"/>
        <end position="91"/>
    </location>
</feature>
<reference evidence="18" key="2">
    <citation type="submission" date="2025-09" db="UniProtKB">
        <authorList>
            <consortium name="Ensembl"/>
        </authorList>
    </citation>
    <scope>IDENTIFICATION</scope>
</reference>
<dbReference type="Gene3D" id="3.40.390.10">
    <property type="entry name" value="Collagenase (Catalytic Domain)"/>
    <property type="match status" value="1"/>
</dbReference>
<keyword evidence="4" id="KW-0272">Extracellular matrix</keyword>
<dbReference type="PANTHER" id="PTHR10201:SF331">
    <property type="entry name" value="MATRIX METALLOPROTEINASE-14-LIKE ISOFORM X1"/>
    <property type="match status" value="1"/>
</dbReference>
<evidence type="ECO:0000256" key="16">
    <source>
        <dbReference type="SAM" id="SignalP"/>
    </source>
</evidence>
<feature type="binding site" evidence="14">
    <location>
        <position position="186"/>
    </location>
    <ligand>
        <name>Ca(2+)</name>
        <dbReference type="ChEBI" id="CHEBI:29108"/>
        <label>2</label>
    </ligand>
</feature>
<evidence type="ECO:0000256" key="7">
    <source>
        <dbReference type="ARBA" id="ARBA00022729"/>
    </source>
</evidence>
<dbReference type="GO" id="GO:0004222">
    <property type="term" value="F:metalloendopeptidase activity"/>
    <property type="evidence" value="ECO:0007669"/>
    <property type="project" value="InterPro"/>
</dbReference>
<keyword evidence="12" id="KW-0865">Zymogen</keyword>
<feature type="binding site" evidence="14">
    <location>
        <position position="212"/>
    </location>
    <ligand>
        <name>Zn(2+)</name>
        <dbReference type="ChEBI" id="CHEBI:29105"/>
        <label>2</label>
        <note>catalytic</note>
    </ligand>
</feature>
<dbReference type="CDD" id="cd04278">
    <property type="entry name" value="ZnMc_MMP"/>
    <property type="match status" value="1"/>
</dbReference>
<keyword evidence="8" id="KW-0378">Hydrolase</keyword>
<feature type="binding site" evidence="14">
    <location>
        <position position="190"/>
    </location>
    <ligand>
        <name>Zn(2+)</name>
        <dbReference type="ChEBI" id="CHEBI:29105"/>
        <label>1</label>
    </ligand>
</feature>
<keyword evidence="3" id="KW-0964">Secreted</keyword>
<evidence type="ECO:0000256" key="10">
    <source>
        <dbReference type="ARBA" id="ARBA00022837"/>
    </source>
</evidence>
<evidence type="ECO:0000256" key="12">
    <source>
        <dbReference type="ARBA" id="ARBA00023145"/>
    </source>
</evidence>
<keyword evidence="19" id="KW-1185">Reference proteome</keyword>
<dbReference type="GeneTree" id="ENSGT00940000157450"/>
<evidence type="ECO:0000256" key="2">
    <source>
        <dbReference type="ARBA" id="ARBA00010370"/>
    </source>
</evidence>
<evidence type="ECO:0000256" key="9">
    <source>
        <dbReference type="ARBA" id="ARBA00022833"/>
    </source>
</evidence>
<evidence type="ECO:0000256" key="11">
    <source>
        <dbReference type="ARBA" id="ARBA00023049"/>
    </source>
</evidence>
<dbReference type="OMA" id="FLPWCFT"/>
<dbReference type="PANTHER" id="PTHR10201">
    <property type="entry name" value="MATRIX METALLOPROTEINASE"/>
    <property type="match status" value="1"/>
</dbReference>
<organism evidence="18 19">
    <name type="scientific">Sphenodon punctatus</name>
    <name type="common">Tuatara</name>
    <name type="synonym">Hatteria punctata</name>
    <dbReference type="NCBI Taxonomy" id="8508"/>
    <lineage>
        <taxon>Eukaryota</taxon>
        <taxon>Metazoa</taxon>
        <taxon>Chordata</taxon>
        <taxon>Craniata</taxon>
        <taxon>Vertebrata</taxon>
        <taxon>Euteleostomi</taxon>
        <taxon>Lepidosauria</taxon>
        <taxon>Sphenodontia</taxon>
        <taxon>Sphenodontidae</taxon>
        <taxon>Sphenodon</taxon>
    </lineage>
</organism>
<feature type="active site" evidence="13">
    <location>
        <position position="213"/>
    </location>
</feature>
<evidence type="ECO:0000256" key="3">
    <source>
        <dbReference type="ARBA" id="ARBA00022525"/>
    </source>
</evidence>
<dbReference type="SUPFAM" id="SSF47090">
    <property type="entry name" value="PGBD-like"/>
    <property type="match status" value="1"/>
</dbReference>
<feature type="signal peptide" evidence="16">
    <location>
        <begin position="1"/>
        <end position="17"/>
    </location>
</feature>
<dbReference type="GO" id="GO:0005615">
    <property type="term" value="C:extracellular space"/>
    <property type="evidence" value="ECO:0007669"/>
    <property type="project" value="TreeGrafter"/>
</dbReference>
<evidence type="ECO:0000256" key="1">
    <source>
        <dbReference type="ARBA" id="ARBA00004498"/>
    </source>
</evidence>
<feature type="binding site" evidence="14">
    <location>
        <position position="177"/>
    </location>
    <ligand>
        <name>Zn(2+)</name>
        <dbReference type="ChEBI" id="CHEBI:29105"/>
        <label>1</label>
    </ligand>
</feature>
<evidence type="ECO:0000256" key="13">
    <source>
        <dbReference type="PIRSR" id="PIRSR621190-1"/>
    </source>
</evidence>
<feature type="domain" description="Peptidase metallopeptidase" evidence="17">
    <location>
        <begin position="99"/>
        <end position="258"/>
    </location>
</feature>
<dbReference type="SMART" id="SM00235">
    <property type="entry name" value="ZnMc"/>
    <property type="match status" value="1"/>
</dbReference>
<dbReference type="GO" id="GO:0030574">
    <property type="term" value="P:collagen catabolic process"/>
    <property type="evidence" value="ECO:0007669"/>
    <property type="project" value="TreeGrafter"/>
</dbReference>
<reference evidence="18" key="1">
    <citation type="submission" date="2025-08" db="UniProtKB">
        <authorList>
            <consortium name="Ensembl"/>
        </authorList>
    </citation>
    <scope>IDENTIFICATION</scope>
</reference>
<dbReference type="FunFam" id="3.40.390.10:FF:000007">
    <property type="entry name" value="Collagenase 3"/>
    <property type="match status" value="1"/>
</dbReference>
<dbReference type="InterPro" id="IPR021190">
    <property type="entry name" value="Pept_M10A"/>
</dbReference>
<comment type="cofactor">
    <cofactor evidence="14">
        <name>Zn(2+)</name>
        <dbReference type="ChEBI" id="CHEBI:29105"/>
    </cofactor>
    <text evidence="14">Binds 2 Zn(2+) ions per subunit.</text>
</comment>
<dbReference type="Proteomes" id="UP000694392">
    <property type="component" value="Unplaced"/>
</dbReference>
<evidence type="ECO:0000256" key="5">
    <source>
        <dbReference type="ARBA" id="ARBA00022670"/>
    </source>
</evidence>
<dbReference type="Pfam" id="PF00413">
    <property type="entry name" value="Peptidase_M10"/>
    <property type="match status" value="1"/>
</dbReference>
<feature type="chain" id="PRO_5034684690" description="Peptidase metallopeptidase domain-containing protein" evidence="16">
    <location>
        <begin position="18"/>
        <end position="263"/>
    </location>
</feature>
<protein>
    <recommendedName>
        <fullName evidence="17">Peptidase metallopeptidase domain-containing protein</fullName>
    </recommendedName>
</protein>
<feature type="binding site" evidence="14">
    <location>
        <position position="216"/>
    </location>
    <ligand>
        <name>Zn(2+)</name>
        <dbReference type="ChEBI" id="CHEBI:29105"/>
        <label>2</label>
        <note>catalytic</note>
    </ligand>
</feature>
<feature type="binding site" evidence="14">
    <location>
        <position position="118"/>
    </location>
    <ligand>
        <name>Ca(2+)</name>
        <dbReference type="ChEBI" id="CHEBI:29108"/>
        <label>1</label>
    </ligand>
</feature>
<comment type="similarity">
    <text evidence="2">Belongs to the peptidase M10A family.</text>
</comment>
<dbReference type="Ensembl" id="ENSSPUT00000005696.1">
    <property type="protein sequence ID" value="ENSSPUP00000005362.1"/>
    <property type="gene ID" value="ENSSPUG00000004124.1"/>
</dbReference>
<dbReference type="Pfam" id="PF01471">
    <property type="entry name" value="PG_binding_1"/>
    <property type="match status" value="1"/>
</dbReference>
<feature type="binding site" evidence="14">
    <location>
        <position position="162"/>
    </location>
    <ligand>
        <name>Zn(2+)</name>
        <dbReference type="ChEBI" id="CHEBI:29105"/>
        <label>1</label>
    </ligand>
</feature>
<name>A0A8D0GAR1_SPHPU</name>
<dbReference type="AlphaFoldDB" id="A0A8D0GAR1"/>
<feature type="binding site" evidence="14">
    <location>
        <position position="230"/>
    </location>
    <ligand>
        <name>Zn(2+)</name>
        <dbReference type="ChEBI" id="CHEBI:29105"/>
        <label>2</label>
        <note>catalytic</note>
    </ligand>
</feature>
<feature type="binding site" evidence="14">
    <location>
        <position position="170"/>
    </location>
    <ligand>
        <name>Ca(2+)</name>
        <dbReference type="ChEBI" id="CHEBI:29108"/>
        <label>3</label>
    </ligand>
</feature>
<dbReference type="GO" id="GO:0006508">
    <property type="term" value="P:proteolysis"/>
    <property type="evidence" value="ECO:0007669"/>
    <property type="project" value="UniProtKB-KW"/>
</dbReference>
<feature type="binding site" evidence="14">
    <location>
        <position position="222"/>
    </location>
    <ligand>
        <name>Zn(2+)</name>
        <dbReference type="ChEBI" id="CHEBI:29105"/>
        <label>2</label>
        <note>catalytic</note>
    </ligand>
</feature>
<keyword evidence="6 14" id="KW-0479">Metal-binding</keyword>
<dbReference type="InterPro" id="IPR001818">
    <property type="entry name" value="Pept_M10_metallopeptidase"/>
</dbReference>
<keyword evidence="9 14" id="KW-0862">Zinc</keyword>
<dbReference type="InterPro" id="IPR033739">
    <property type="entry name" value="M10A_MMP"/>
</dbReference>
<dbReference type="GO" id="GO:0008270">
    <property type="term" value="F:zinc ion binding"/>
    <property type="evidence" value="ECO:0007669"/>
    <property type="project" value="InterPro"/>
</dbReference>
<keyword evidence="10 14" id="KW-0106">Calcium</keyword>
<evidence type="ECO:0000256" key="8">
    <source>
        <dbReference type="ARBA" id="ARBA00022801"/>
    </source>
</evidence>
<feature type="binding site" description="in inhibited form" evidence="14">
    <location>
        <position position="86"/>
    </location>
    <ligand>
        <name>Zn(2+)</name>
        <dbReference type="ChEBI" id="CHEBI:29105"/>
        <label>2</label>
        <note>catalytic</note>
    </ligand>
</feature>
<keyword evidence="11" id="KW-0482">Metalloprotease</keyword>
<feature type="binding site" evidence="14">
    <location>
        <position position="195"/>
    </location>
    <ligand>
        <name>Ca(2+)</name>
        <dbReference type="ChEBI" id="CHEBI:29108"/>
        <label>3</label>
    </ligand>
</feature>
<dbReference type="InterPro" id="IPR006026">
    <property type="entry name" value="Peptidase_Metallo"/>
</dbReference>
<keyword evidence="7 16" id="KW-0732">Signal</keyword>
<dbReference type="PRINTS" id="PR00138">
    <property type="entry name" value="MATRIXIN"/>
</dbReference>
<comment type="cofactor">
    <cofactor evidence="14">
        <name>Ca(2+)</name>
        <dbReference type="ChEBI" id="CHEBI:29108"/>
    </cofactor>
    <text evidence="14">Can bind about 5 Ca(2+) ions per subunit.</text>
</comment>
<dbReference type="GO" id="GO:0030198">
    <property type="term" value="P:extracellular matrix organization"/>
    <property type="evidence" value="ECO:0007669"/>
    <property type="project" value="TreeGrafter"/>
</dbReference>
<feature type="binding site" evidence="14">
    <location>
        <position position="152"/>
    </location>
    <ligand>
        <name>Ca(2+)</name>
        <dbReference type="ChEBI" id="CHEBI:29108"/>
        <label>2</label>
    </ligand>
</feature>
<dbReference type="SUPFAM" id="SSF55486">
    <property type="entry name" value="Metalloproteases ('zincins'), catalytic domain"/>
    <property type="match status" value="1"/>
</dbReference>
<keyword evidence="5" id="KW-0645">Protease</keyword>
<feature type="binding site" evidence="14">
    <location>
        <position position="164"/>
    </location>
    <ligand>
        <name>Zn(2+)</name>
        <dbReference type="ChEBI" id="CHEBI:29105"/>
        <label>1</label>
    </ligand>
</feature>
<dbReference type="InterPro" id="IPR036365">
    <property type="entry name" value="PGBD-like_sf"/>
</dbReference>
<evidence type="ECO:0000256" key="4">
    <source>
        <dbReference type="ARBA" id="ARBA00022530"/>
    </source>
</evidence>
<sequence>MQYILLCTAVFLPCSLGVPVPLHRGPWSSHDSEFIETYLDKFFPDIKKSDGHSVEERFKEMQKFFHLTVTGNLDQETMKVMKQPRCGFPDVLSYSTFRGNPKWNKKFLTYRIVNFTPDMTRQKVVQEIEKAFKVWSDVTPLRFQRLGSGNADIIMGFAVREHGDGNPFDGNGGILAHAFAPGPGLGGDAHFDYDELWSETNRGINLFLVAAHEIGHSLGLAHSNVGGALMYPIYRYQNPATFRLPRDDRQGIQSLYGNFSLKH</sequence>
<feature type="binding site" evidence="14">
    <location>
        <position position="192"/>
    </location>
    <ligand>
        <name>Ca(2+)</name>
        <dbReference type="ChEBI" id="CHEBI:29108"/>
        <label>3</label>
    </ligand>
</feature>
<evidence type="ECO:0000259" key="17">
    <source>
        <dbReference type="SMART" id="SM00235"/>
    </source>
</evidence>
<evidence type="ECO:0000256" key="15">
    <source>
        <dbReference type="PIRSR" id="PIRSR621190-5"/>
    </source>
</evidence>
<dbReference type="InterPro" id="IPR021158">
    <property type="entry name" value="Pept_M10A_Zn_BS"/>
</dbReference>
<feature type="binding site" evidence="14">
    <location>
        <position position="195"/>
    </location>
    <ligand>
        <name>Ca(2+)</name>
        <dbReference type="ChEBI" id="CHEBI:29108"/>
        <label>1</label>
    </ligand>
</feature>
<feature type="binding site" evidence="14">
    <location>
        <position position="169"/>
    </location>
    <ligand>
        <name>Ca(2+)</name>
        <dbReference type="ChEBI" id="CHEBI:29108"/>
        <label>3</label>
    </ligand>
</feature>
<comment type="subcellular location">
    <subcellularLocation>
        <location evidence="1">Secreted</location>
        <location evidence="1">Extracellular space</location>
        <location evidence="1">Extracellular matrix</location>
    </subcellularLocation>
</comment>
<evidence type="ECO:0000256" key="14">
    <source>
        <dbReference type="PIRSR" id="PIRSR621190-2"/>
    </source>
</evidence>
<dbReference type="GO" id="GO:0031012">
    <property type="term" value="C:extracellular matrix"/>
    <property type="evidence" value="ECO:0007669"/>
    <property type="project" value="InterPro"/>
</dbReference>
<dbReference type="InterPro" id="IPR002477">
    <property type="entry name" value="Peptidoglycan-bd-like"/>
</dbReference>